<evidence type="ECO:0000313" key="10">
    <source>
        <dbReference type="Proteomes" id="UP001500124"/>
    </source>
</evidence>
<evidence type="ECO:0000256" key="7">
    <source>
        <dbReference type="SAM" id="Phobius"/>
    </source>
</evidence>
<feature type="transmembrane region" description="Helical" evidence="7">
    <location>
        <begin position="27"/>
        <end position="47"/>
    </location>
</feature>
<organism evidence="9 10">
    <name type="scientific">Streptomyces similanensis</name>
    <dbReference type="NCBI Taxonomy" id="1274988"/>
    <lineage>
        <taxon>Bacteria</taxon>
        <taxon>Bacillati</taxon>
        <taxon>Actinomycetota</taxon>
        <taxon>Actinomycetes</taxon>
        <taxon>Kitasatosporales</taxon>
        <taxon>Streptomycetaceae</taxon>
        <taxon>Streptomyces</taxon>
    </lineage>
</organism>
<sequence length="356" mass="35547">MPGEGRRAQGCGMFVAWRDLRFAKGRFALMGTVVVLITLLVGLLSGLTAGLAEENTSAVEGLPADHLAFAAPPGGRPVSFTGSSLAPAAVQRWAARVPYAEPVAIRTVDAAAGDRTAAVSVFAVRPASGIAPPGLAPGRAVLSAKAAAALGAGPGDRVRLGAAFWTVAAVSGRASYSHTPVVWTAWDGGRATVIALRTGGADVAAADRAAGTRTLAKGDALTAIGSYRAENGSLRLMRGFLFAVSALVVGAFFTVWTIQRAADIAVLKALGAATRYLLRDALGQAAVLLVAGTLLGSALAALAGALVAGGSVPFVLAPATLLGPAAVMTGLGMLGAGLAVRRITAVDPLTALGGVR</sequence>
<evidence type="ECO:0000256" key="6">
    <source>
        <dbReference type="ARBA" id="ARBA00023136"/>
    </source>
</evidence>
<keyword evidence="5 7" id="KW-1133">Transmembrane helix</keyword>
<dbReference type="PANTHER" id="PTHR43738">
    <property type="entry name" value="ABC TRANSPORTER, MEMBRANE PROTEIN"/>
    <property type="match status" value="1"/>
</dbReference>
<dbReference type="Pfam" id="PF02687">
    <property type="entry name" value="FtsX"/>
    <property type="match status" value="1"/>
</dbReference>
<comment type="caution">
    <text evidence="9">The sequence shown here is derived from an EMBL/GenBank/DDBJ whole genome shotgun (WGS) entry which is preliminary data.</text>
</comment>
<evidence type="ECO:0000313" key="9">
    <source>
        <dbReference type="EMBL" id="GAA5078239.1"/>
    </source>
</evidence>
<evidence type="ECO:0000256" key="3">
    <source>
        <dbReference type="ARBA" id="ARBA00022475"/>
    </source>
</evidence>
<gene>
    <name evidence="9" type="ORF">GCM10023336_69700</name>
</gene>
<evidence type="ECO:0000256" key="2">
    <source>
        <dbReference type="ARBA" id="ARBA00022448"/>
    </source>
</evidence>
<dbReference type="InterPro" id="IPR003838">
    <property type="entry name" value="ABC3_permease_C"/>
</dbReference>
<keyword evidence="4 7" id="KW-0812">Transmembrane</keyword>
<dbReference type="InterPro" id="IPR051125">
    <property type="entry name" value="ABC-4/HrtB_transporter"/>
</dbReference>
<evidence type="ECO:0000256" key="4">
    <source>
        <dbReference type="ARBA" id="ARBA00022692"/>
    </source>
</evidence>
<feature type="transmembrane region" description="Helical" evidence="7">
    <location>
        <begin position="285"/>
        <end position="308"/>
    </location>
</feature>
<comment type="subcellular location">
    <subcellularLocation>
        <location evidence="1">Cell membrane</location>
        <topology evidence="1">Multi-pass membrane protein</topology>
    </subcellularLocation>
</comment>
<feature type="domain" description="ABC3 transporter permease C-terminal" evidence="8">
    <location>
        <begin position="240"/>
        <end position="346"/>
    </location>
</feature>
<keyword evidence="6 7" id="KW-0472">Membrane</keyword>
<accession>A0ABP9LM76</accession>
<protein>
    <submittedName>
        <fullName evidence="9">ABC transporter permease</fullName>
    </submittedName>
</protein>
<evidence type="ECO:0000256" key="5">
    <source>
        <dbReference type="ARBA" id="ARBA00022989"/>
    </source>
</evidence>
<dbReference type="PANTHER" id="PTHR43738:SF1">
    <property type="entry name" value="HEMIN TRANSPORT SYSTEM PERMEASE PROTEIN HRTB-RELATED"/>
    <property type="match status" value="1"/>
</dbReference>
<name>A0ABP9LM76_9ACTN</name>
<dbReference type="EMBL" id="BAABKC010000128">
    <property type="protein sequence ID" value="GAA5078239.1"/>
    <property type="molecule type" value="Genomic_DNA"/>
</dbReference>
<feature type="transmembrane region" description="Helical" evidence="7">
    <location>
        <begin position="236"/>
        <end position="258"/>
    </location>
</feature>
<evidence type="ECO:0000256" key="1">
    <source>
        <dbReference type="ARBA" id="ARBA00004651"/>
    </source>
</evidence>
<reference evidence="10" key="1">
    <citation type="journal article" date="2019" name="Int. J. Syst. Evol. Microbiol.">
        <title>The Global Catalogue of Microorganisms (GCM) 10K type strain sequencing project: providing services to taxonomists for standard genome sequencing and annotation.</title>
        <authorList>
            <consortium name="The Broad Institute Genomics Platform"/>
            <consortium name="The Broad Institute Genome Sequencing Center for Infectious Disease"/>
            <person name="Wu L."/>
            <person name="Ma J."/>
        </authorList>
    </citation>
    <scope>NUCLEOTIDE SEQUENCE [LARGE SCALE GENOMIC DNA]</scope>
    <source>
        <strain evidence="10">JCM 18410</strain>
    </source>
</reference>
<keyword evidence="3" id="KW-1003">Cell membrane</keyword>
<dbReference type="Proteomes" id="UP001500124">
    <property type="component" value="Unassembled WGS sequence"/>
</dbReference>
<evidence type="ECO:0000259" key="8">
    <source>
        <dbReference type="Pfam" id="PF02687"/>
    </source>
</evidence>
<feature type="transmembrane region" description="Helical" evidence="7">
    <location>
        <begin position="314"/>
        <end position="340"/>
    </location>
</feature>
<proteinExistence type="predicted"/>
<keyword evidence="2" id="KW-0813">Transport</keyword>
<keyword evidence="10" id="KW-1185">Reference proteome</keyword>